<name>A0A835RUE6_VANPL</name>
<gene>
    <name evidence="1" type="ORF">HPP92_005845</name>
</gene>
<dbReference type="Proteomes" id="UP000639772">
    <property type="component" value="Unassembled WGS sequence"/>
</dbReference>
<dbReference type="EMBL" id="JADCNM010000002">
    <property type="protein sequence ID" value="KAG0494851.1"/>
    <property type="molecule type" value="Genomic_DNA"/>
</dbReference>
<sequence>MKTVGLVRQLHEHSKETVDQPGELRPCKLRNGVTELLERLFVSSSGRRIGGWI</sequence>
<accession>A0A835RUE6</accession>
<dbReference type="AlphaFoldDB" id="A0A835RUE6"/>
<reference evidence="1 2" key="1">
    <citation type="journal article" date="2020" name="Nat. Food">
        <title>A phased Vanilla planifolia genome enables genetic improvement of flavour and production.</title>
        <authorList>
            <person name="Hasing T."/>
            <person name="Tang H."/>
            <person name="Brym M."/>
            <person name="Khazi F."/>
            <person name="Huang T."/>
            <person name="Chambers A.H."/>
        </authorList>
    </citation>
    <scope>NUCLEOTIDE SEQUENCE [LARGE SCALE GENOMIC DNA]</scope>
    <source>
        <tissue evidence="1">Leaf</tissue>
    </source>
</reference>
<protein>
    <submittedName>
        <fullName evidence="1">Uncharacterized protein</fullName>
    </submittedName>
</protein>
<evidence type="ECO:0000313" key="2">
    <source>
        <dbReference type="Proteomes" id="UP000639772"/>
    </source>
</evidence>
<comment type="caution">
    <text evidence="1">The sequence shown here is derived from an EMBL/GenBank/DDBJ whole genome shotgun (WGS) entry which is preliminary data.</text>
</comment>
<organism evidence="1 2">
    <name type="scientific">Vanilla planifolia</name>
    <name type="common">Vanilla</name>
    <dbReference type="NCBI Taxonomy" id="51239"/>
    <lineage>
        <taxon>Eukaryota</taxon>
        <taxon>Viridiplantae</taxon>
        <taxon>Streptophyta</taxon>
        <taxon>Embryophyta</taxon>
        <taxon>Tracheophyta</taxon>
        <taxon>Spermatophyta</taxon>
        <taxon>Magnoliopsida</taxon>
        <taxon>Liliopsida</taxon>
        <taxon>Asparagales</taxon>
        <taxon>Orchidaceae</taxon>
        <taxon>Vanilloideae</taxon>
        <taxon>Vanilleae</taxon>
        <taxon>Vanilla</taxon>
    </lineage>
</organism>
<evidence type="ECO:0000313" key="1">
    <source>
        <dbReference type="EMBL" id="KAG0494851.1"/>
    </source>
</evidence>
<proteinExistence type="predicted"/>